<dbReference type="GO" id="GO:0035556">
    <property type="term" value="P:intracellular signal transduction"/>
    <property type="evidence" value="ECO:0007669"/>
    <property type="project" value="TreeGrafter"/>
</dbReference>
<dbReference type="AlphaFoldDB" id="A0A1V2L3K5"/>
<evidence type="ECO:0000313" key="14">
    <source>
        <dbReference type="Proteomes" id="UP000189513"/>
    </source>
</evidence>
<keyword evidence="2" id="KW-0723">Serine/threonine-protein kinase</keyword>
<evidence type="ECO:0000313" key="13">
    <source>
        <dbReference type="EMBL" id="ONH66155.1"/>
    </source>
</evidence>
<keyword evidence="14" id="KW-1185">Reference proteome</keyword>
<protein>
    <recommendedName>
        <fullName evidence="1">non-specific serine/threonine protein kinase</fullName>
        <ecNumber evidence="1">2.7.11.1</ecNumber>
    </recommendedName>
</protein>
<feature type="compositionally biased region" description="Low complexity" evidence="11">
    <location>
        <begin position="1"/>
        <end position="10"/>
    </location>
</feature>
<dbReference type="GO" id="GO:0004674">
    <property type="term" value="F:protein serine/threonine kinase activity"/>
    <property type="evidence" value="ECO:0007669"/>
    <property type="project" value="UniProtKB-KW"/>
</dbReference>
<dbReference type="GO" id="GO:0005737">
    <property type="term" value="C:cytoplasm"/>
    <property type="evidence" value="ECO:0007669"/>
    <property type="project" value="UniProtKB-ARBA"/>
</dbReference>
<comment type="catalytic activity">
    <reaction evidence="8">
        <text>L-threonyl-[protein] + ATP = O-phospho-L-threonyl-[protein] + ADP + H(+)</text>
        <dbReference type="Rhea" id="RHEA:46608"/>
        <dbReference type="Rhea" id="RHEA-COMP:11060"/>
        <dbReference type="Rhea" id="RHEA-COMP:11605"/>
        <dbReference type="ChEBI" id="CHEBI:15378"/>
        <dbReference type="ChEBI" id="CHEBI:30013"/>
        <dbReference type="ChEBI" id="CHEBI:30616"/>
        <dbReference type="ChEBI" id="CHEBI:61977"/>
        <dbReference type="ChEBI" id="CHEBI:456216"/>
        <dbReference type="EC" id="2.7.11.1"/>
    </reaction>
</comment>
<evidence type="ECO:0000256" key="6">
    <source>
        <dbReference type="ARBA" id="ARBA00022777"/>
    </source>
</evidence>
<evidence type="ECO:0000256" key="7">
    <source>
        <dbReference type="ARBA" id="ARBA00022840"/>
    </source>
</evidence>
<evidence type="ECO:0000256" key="3">
    <source>
        <dbReference type="ARBA" id="ARBA00022553"/>
    </source>
</evidence>
<dbReference type="PANTHER" id="PTHR24346">
    <property type="entry name" value="MAP/MICROTUBULE AFFINITY-REGULATING KINASE"/>
    <property type="match status" value="1"/>
</dbReference>
<dbReference type="PROSITE" id="PS50011">
    <property type="entry name" value="PROTEIN_KINASE_DOM"/>
    <property type="match status" value="1"/>
</dbReference>
<keyword evidence="7 10" id="KW-0067">ATP-binding</keyword>
<dbReference type="VEuPathDB" id="FungiDB:BON22_3974"/>
<sequence length="797" mass="88701">MSTDTTSTTTTRRRQSFQGKPRKGHKEVRFGSYILGSTLGEGEFGKVKLGWRKDGSQPSQVAIKFIRRESIPRGSDRESKVHREINALKRLSHPNIIKLEEVLQNDKYIGIVLEYASGGELFDYILQHRYLKDSLACRLFAQLVSGVHYMHSKGIVHRDLKLENLLLDKHKNIIITDFGFVNSFSPGQELMKTSCGSPCYAAPELVISSDPYEARKVDIWSCGVILYAMLAGYLPFDDDPQNPDGDNIARLYQYITSTPLTFPEYIEPMPRDLLRRILVPNPKKRITLREIRSHQWLAPHAPFLSVTPSEWDKNTSTQSIPVPQPRPLVNDYRRYSLIDTSSVALHNTNVSQSTSFFASPLPPQTSSSHAIAIPSSTSSTSINEQVTFNPRGGHKRSGSVQSYSSASMALQAVVDADDIRHHVPQANSLNSSEQARRDSFTKKPSGHSVPRSTTHTGISSMTQKEQLINTAIEESPAKKPSTFVVPKIPTNSNNYHQPHPTQKLPGAPRKPRPTSYHPGLYSAQDSNNLDFQIHNHVPAQFGRSESTNSVASLSKISKPHVELALAEGGIITPKSPTFLSASLSHSPQKLEITEEEDKEVEDVDEKNTASEAEKKKTNRYSAVIAAEMVFDKIFGSASNDKPADTIQAPSSENLTKPSRSPSVQSSVSKPSTKSTGTKNTSVQGSPHDQARIPSGSKHTDTTNSNKTKRFSFLGFYNSQPDSKSNGSHESQKRTQNTSTPKKKPLEPSTVDNIQTRRNSYMPKKKESVIAYTSFDQRKEPSTAKKVMDFFKRRSMRI</sequence>
<comment type="catalytic activity">
    <reaction evidence="9">
        <text>L-seryl-[protein] + ATP = O-phospho-L-seryl-[protein] + ADP + H(+)</text>
        <dbReference type="Rhea" id="RHEA:17989"/>
        <dbReference type="Rhea" id="RHEA-COMP:9863"/>
        <dbReference type="Rhea" id="RHEA-COMP:11604"/>
        <dbReference type="ChEBI" id="CHEBI:15378"/>
        <dbReference type="ChEBI" id="CHEBI:29999"/>
        <dbReference type="ChEBI" id="CHEBI:30616"/>
        <dbReference type="ChEBI" id="CHEBI:83421"/>
        <dbReference type="ChEBI" id="CHEBI:456216"/>
        <dbReference type="EC" id="2.7.11.1"/>
    </reaction>
</comment>
<accession>A0A1V2L3K5</accession>
<evidence type="ECO:0000256" key="9">
    <source>
        <dbReference type="ARBA" id="ARBA00048679"/>
    </source>
</evidence>
<evidence type="ECO:0000256" key="5">
    <source>
        <dbReference type="ARBA" id="ARBA00022741"/>
    </source>
</evidence>
<name>A0A1V2L3K5_CYBFA</name>
<evidence type="ECO:0000256" key="10">
    <source>
        <dbReference type="PROSITE-ProRule" id="PRU10141"/>
    </source>
</evidence>
<dbReference type="InterPro" id="IPR011009">
    <property type="entry name" value="Kinase-like_dom_sf"/>
</dbReference>
<dbReference type="FunFam" id="1.10.510.10:FF:000397">
    <property type="entry name" value="Serine/threonine-protein kinase KIN4"/>
    <property type="match status" value="1"/>
</dbReference>
<organism evidence="13 14">
    <name type="scientific">Cyberlindnera fabianii</name>
    <name type="common">Yeast</name>
    <name type="synonym">Hansenula fabianii</name>
    <dbReference type="NCBI Taxonomy" id="36022"/>
    <lineage>
        <taxon>Eukaryota</taxon>
        <taxon>Fungi</taxon>
        <taxon>Dikarya</taxon>
        <taxon>Ascomycota</taxon>
        <taxon>Saccharomycotina</taxon>
        <taxon>Saccharomycetes</taxon>
        <taxon>Phaffomycetales</taxon>
        <taxon>Phaffomycetaceae</taxon>
        <taxon>Cyberlindnera</taxon>
    </lineage>
</organism>
<dbReference type="EMBL" id="MPUK01000008">
    <property type="protein sequence ID" value="ONH66155.1"/>
    <property type="molecule type" value="Genomic_DNA"/>
</dbReference>
<feature type="region of interest" description="Disordered" evidence="11">
    <location>
        <begin position="636"/>
        <end position="764"/>
    </location>
</feature>
<dbReference type="STRING" id="36022.A0A1V2L3K5"/>
<dbReference type="Gene3D" id="1.10.510.10">
    <property type="entry name" value="Transferase(Phosphotransferase) domain 1"/>
    <property type="match status" value="1"/>
</dbReference>
<dbReference type="InterPro" id="IPR017441">
    <property type="entry name" value="Protein_kinase_ATP_BS"/>
</dbReference>
<feature type="compositionally biased region" description="Low complexity" evidence="11">
    <location>
        <begin position="655"/>
        <end position="682"/>
    </location>
</feature>
<evidence type="ECO:0000259" key="12">
    <source>
        <dbReference type="PROSITE" id="PS50011"/>
    </source>
</evidence>
<feature type="region of interest" description="Disordered" evidence="11">
    <location>
        <begin position="374"/>
        <end position="403"/>
    </location>
</feature>
<feature type="region of interest" description="Disordered" evidence="11">
    <location>
        <begin position="581"/>
        <end position="621"/>
    </location>
</feature>
<evidence type="ECO:0000256" key="8">
    <source>
        <dbReference type="ARBA" id="ARBA00047899"/>
    </source>
</evidence>
<feature type="compositionally biased region" description="Polar residues" evidence="11">
    <location>
        <begin position="489"/>
        <end position="500"/>
    </location>
</feature>
<feature type="compositionally biased region" description="Basic and acidic residues" evidence="11">
    <location>
        <begin position="605"/>
        <end position="615"/>
    </location>
</feature>
<dbReference type="InterPro" id="IPR000719">
    <property type="entry name" value="Prot_kinase_dom"/>
</dbReference>
<comment type="caution">
    <text evidence="13">The sequence shown here is derived from an EMBL/GenBank/DDBJ whole genome shotgun (WGS) entry which is preliminary data.</text>
</comment>
<feature type="compositionally biased region" description="Acidic residues" evidence="11">
    <location>
        <begin position="593"/>
        <end position="604"/>
    </location>
</feature>
<keyword evidence="5 10" id="KW-0547">Nucleotide-binding</keyword>
<dbReference type="FunFam" id="3.30.200.20:FF:000042">
    <property type="entry name" value="Aurora kinase A"/>
    <property type="match status" value="1"/>
</dbReference>
<dbReference type="GO" id="GO:0005524">
    <property type="term" value="F:ATP binding"/>
    <property type="evidence" value="ECO:0007669"/>
    <property type="project" value="UniProtKB-UniRule"/>
</dbReference>
<dbReference type="PROSITE" id="PS00107">
    <property type="entry name" value="PROTEIN_KINASE_ATP"/>
    <property type="match status" value="1"/>
</dbReference>
<evidence type="ECO:0000256" key="2">
    <source>
        <dbReference type="ARBA" id="ARBA00022527"/>
    </source>
</evidence>
<feature type="domain" description="Protein kinase" evidence="12">
    <location>
        <begin position="33"/>
        <end position="297"/>
    </location>
</feature>
<proteinExistence type="predicted"/>
<dbReference type="OMA" id="DYILQHR"/>
<feature type="compositionally biased region" description="Polar residues" evidence="11">
    <location>
        <begin position="716"/>
        <end position="739"/>
    </location>
</feature>
<keyword evidence="4" id="KW-0808">Transferase</keyword>
<dbReference type="EC" id="2.7.11.1" evidence="1"/>
<keyword evidence="6 13" id="KW-0418">Kinase</keyword>
<gene>
    <name evidence="13" type="ORF">BON22_3974</name>
</gene>
<feature type="compositionally biased region" description="Polar residues" evidence="11">
    <location>
        <begin position="450"/>
        <end position="469"/>
    </location>
</feature>
<dbReference type="GO" id="GO:0045033">
    <property type="term" value="P:peroxisome inheritance"/>
    <property type="evidence" value="ECO:0007669"/>
    <property type="project" value="UniProtKB-ARBA"/>
</dbReference>
<evidence type="ECO:0000256" key="1">
    <source>
        <dbReference type="ARBA" id="ARBA00012513"/>
    </source>
</evidence>
<feature type="compositionally biased region" description="Polar residues" evidence="11">
    <location>
        <begin position="749"/>
        <end position="758"/>
    </location>
</feature>
<dbReference type="InterPro" id="IPR008271">
    <property type="entry name" value="Ser/Thr_kinase_AS"/>
</dbReference>
<dbReference type="PANTHER" id="PTHR24346:SF110">
    <property type="entry name" value="NON-SPECIFIC SERINE_THREONINE PROTEIN KINASE"/>
    <property type="match status" value="1"/>
</dbReference>
<feature type="region of interest" description="Disordered" evidence="11">
    <location>
        <begin position="424"/>
        <end position="517"/>
    </location>
</feature>
<dbReference type="PROSITE" id="PS00108">
    <property type="entry name" value="PROTEIN_KINASE_ST"/>
    <property type="match status" value="1"/>
</dbReference>
<keyword evidence="3" id="KW-0597">Phosphoprotein</keyword>
<feature type="binding site" evidence="10">
    <location>
        <position position="64"/>
    </location>
    <ligand>
        <name>ATP</name>
        <dbReference type="ChEBI" id="CHEBI:30616"/>
    </ligand>
</feature>
<dbReference type="Proteomes" id="UP000189513">
    <property type="component" value="Unassembled WGS sequence"/>
</dbReference>
<evidence type="ECO:0000256" key="4">
    <source>
        <dbReference type="ARBA" id="ARBA00022679"/>
    </source>
</evidence>
<feature type="region of interest" description="Disordered" evidence="11">
    <location>
        <begin position="1"/>
        <end position="25"/>
    </location>
</feature>
<dbReference type="Pfam" id="PF00069">
    <property type="entry name" value="Pkinase"/>
    <property type="match status" value="1"/>
</dbReference>
<dbReference type="GO" id="GO:0000011">
    <property type="term" value="P:vacuole inheritance"/>
    <property type="evidence" value="ECO:0007669"/>
    <property type="project" value="UniProtKB-ARBA"/>
</dbReference>
<dbReference type="SUPFAM" id="SSF56112">
    <property type="entry name" value="Protein kinase-like (PK-like)"/>
    <property type="match status" value="1"/>
</dbReference>
<evidence type="ECO:0000256" key="11">
    <source>
        <dbReference type="SAM" id="MobiDB-lite"/>
    </source>
</evidence>
<dbReference type="SMART" id="SM00220">
    <property type="entry name" value="S_TKc"/>
    <property type="match status" value="1"/>
</dbReference>
<reference evidence="14" key="1">
    <citation type="journal article" date="2017" name="Genome Announc.">
        <title>Genome sequences of Cyberlindnera fabianii 65, Pichia kudriavzevii 129, and Saccharomyces cerevisiae 131 isolated from fermented masau fruits in Zimbabwe.</title>
        <authorList>
            <person name="van Rijswijck I.M.H."/>
            <person name="Derks M.F.L."/>
            <person name="Abee T."/>
            <person name="de Ridder D."/>
            <person name="Smid E.J."/>
        </authorList>
    </citation>
    <scope>NUCLEOTIDE SEQUENCE [LARGE SCALE GENOMIC DNA]</scope>
    <source>
        <strain evidence="14">65</strain>
    </source>
</reference>
<feature type="compositionally biased region" description="Basic residues" evidence="11">
    <location>
        <begin position="11"/>
        <end position="25"/>
    </location>
</feature>